<dbReference type="Proteomes" id="UP000248724">
    <property type="component" value="Unassembled WGS sequence"/>
</dbReference>
<comment type="caution">
    <text evidence="2">The sequence shown here is derived from an EMBL/GenBank/DDBJ whole genome shotgun (WGS) entry which is preliminary data.</text>
</comment>
<organism evidence="2 3">
    <name type="scientific">Candidatus Aeolococcus gillhamiae</name>
    <dbReference type="NCBI Taxonomy" id="3127015"/>
    <lineage>
        <taxon>Bacteria</taxon>
        <taxon>Bacillati</taxon>
        <taxon>Candidatus Dormiibacterota</taxon>
        <taxon>Candidatus Dormibacteria</taxon>
        <taxon>Candidatus Aeolococcales</taxon>
        <taxon>Candidatus Aeolococcaceae</taxon>
        <taxon>Candidatus Aeolococcus</taxon>
    </lineage>
</organism>
<evidence type="ECO:0000313" key="3">
    <source>
        <dbReference type="Proteomes" id="UP000248724"/>
    </source>
</evidence>
<gene>
    <name evidence="2" type="ORF">DLM65_11640</name>
</gene>
<proteinExistence type="predicted"/>
<name>A0A2W6A0I1_9BACT</name>
<dbReference type="GO" id="GO:0006313">
    <property type="term" value="P:DNA transposition"/>
    <property type="evidence" value="ECO:0007669"/>
    <property type="project" value="InterPro"/>
</dbReference>
<dbReference type="Pfam" id="PF01526">
    <property type="entry name" value="DDE_Tnp_Tn3"/>
    <property type="match status" value="1"/>
</dbReference>
<dbReference type="InterPro" id="IPR002513">
    <property type="entry name" value="Tn3_Tnp_DDE_dom"/>
</dbReference>
<evidence type="ECO:0000259" key="1">
    <source>
        <dbReference type="Pfam" id="PF01526"/>
    </source>
</evidence>
<dbReference type="GO" id="GO:0004803">
    <property type="term" value="F:transposase activity"/>
    <property type="evidence" value="ECO:0007669"/>
    <property type="project" value="InterPro"/>
</dbReference>
<sequence length="120" mass="13503">GIRNLQEGRHALAGAVFHGKKGELYQRYHTGMEDQLGALGLVLNCIVLWNTVYMNAALEQLRAHGHPVQAEDIARLSAFRRRHLRVHGDYSFLLPDLAGALRALRDPDSPAYEQDEDDED</sequence>
<dbReference type="EMBL" id="QHBU01000228">
    <property type="protein sequence ID" value="PZR79018.1"/>
    <property type="molecule type" value="Genomic_DNA"/>
</dbReference>
<feature type="domain" description="Tn3 transposase DDE" evidence="1">
    <location>
        <begin position="4"/>
        <end position="90"/>
    </location>
</feature>
<evidence type="ECO:0000313" key="2">
    <source>
        <dbReference type="EMBL" id="PZR79018.1"/>
    </source>
</evidence>
<feature type="non-terminal residue" evidence="2">
    <location>
        <position position="1"/>
    </location>
</feature>
<protein>
    <submittedName>
        <fullName evidence="2">Tn3 family transposase</fullName>
    </submittedName>
</protein>
<reference evidence="2 3" key="1">
    <citation type="journal article" date="2017" name="Nature">
        <title>Atmospheric trace gases support primary production in Antarctic desert surface soil.</title>
        <authorList>
            <person name="Ji M."/>
            <person name="Greening C."/>
            <person name="Vanwonterghem I."/>
            <person name="Carere C.R."/>
            <person name="Bay S.K."/>
            <person name="Steen J.A."/>
            <person name="Montgomery K."/>
            <person name="Lines T."/>
            <person name="Beardall J."/>
            <person name="van Dorst J."/>
            <person name="Snape I."/>
            <person name="Stott M.B."/>
            <person name="Hugenholtz P."/>
            <person name="Ferrari B.C."/>
        </authorList>
    </citation>
    <scope>NUCLEOTIDE SEQUENCE [LARGE SCALE GENOMIC DNA]</scope>
    <source>
        <strain evidence="2">RRmetagenome_bin12</strain>
    </source>
</reference>
<accession>A0A2W6A0I1</accession>
<dbReference type="AlphaFoldDB" id="A0A2W6A0I1"/>